<gene>
    <name evidence="2" type="primary">100120995</name>
</gene>
<dbReference type="OMA" id="NQSHNAF"/>
<keyword evidence="1" id="KW-0732">Signal</keyword>
<evidence type="ECO:0000313" key="3">
    <source>
        <dbReference type="Proteomes" id="UP000002358"/>
    </source>
</evidence>
<dbReference type="OrthoDB" id="8192785at2759"/>
<evidence type="ECO:0000256" key="1">
    <source>
        <dbReference type="SAM" id="SignalP"/>
    </source>
</evidence>
<dbReference type="PANTHER" id="PTHR37685">
    <property type="entry name" value="GEO11136P1-RELATED"/>
    <property type="match status" value="1"/>
</dbReference>
<dbReference type="Proteomes" id="UP000002358">
    <property type="component" value="Chromosome 2"/>
</dbReference>
<feature type="signal peptide" evidence="1">
    <location>
        <begin position="1"/>
        <end position="23"/>
    </location>
</feature>
<organism evidence="2 3">
    <name type="scientific">Nasonia vitripennis</name>
    <name type="common">Parasitic wasp</name>
    <dbReference type="NCBI Taxonomy" id="7425"/>
    <lineage>
        <taxon>Eukaryota</taxon>
        <taxon>Metazoa</taxon>
        <taxon>Ecdysozoa</taxon>
        <taxon>Arthropoda</taxon>
        <taxon>Hexapoda</taxon>
        <taxon>Insecta</taxon>
        <taxon>Pterygota</taxon>
        <taxon>Neoptera</taxon>
        <taxon>Endopterygota</taxon>
        <taxon>Hymenoptera</taxon>
        <taxon>Apocrita</taxon>
        <taxon>Proctotrupomorpha</taxon>
        <taxon>Chalcidoidea</taxon>
        <taxon>Pteromalidae</taxon>
        <taxon>Pteromalinae</taxon>
        <taxon>Nasonia</taxon>
    </lineage>
</organism>
<accession>A0A7M7ISY7</accession>
<dbReference type="Pfam" id="PF15868">
    <property type="entry name" value="MBF2"/>
    <property type="match status" value="1"/>
</dbReference>
<dbReference type="InParanoid" id="A0A7M7ISY7"/>
<dbReference type="InterPro" id="IPR031734">
    <property type="entry name" value="MBF2"/>
</dbReference>
<dbReference type="PANTHER" id="PTHR37685:SF1">
    <property type="entry name" value="GEO11136P1-RELATED"/>
    <property type="match status" value="1"/>
</dbReference>
<name>A0A7M7ISY7_NASVI</name>
<evidence type="ECO:0008006" key="4">
    <source>
        <dbReference type="Google" id="ProtNLM"/>
    </source>
</evidence>
<sequence>MSTQRFAATALLLVLAAATLASSAGVNSTNNSKSHHLIIGSRVWGDRLLQRVHVQKDYSWFRVVKETRTFPGDGISKITEIQALDQRSDRSGADVALINGGPDQTFVTLQFKSQRSQSIDFVVEIYGKR</sequence>
<dbReference type="KEGG" id="nvi:100120995"/>
<evidence type="ECO:0000313" key="2">
    <source>
        <dbReference type="EnsemblMetazoa" id="XP_016842622"/>
    </source>
</evidence>
<dbReference type="AlphaFoldDB" id="A0A7M7ISY7"/>
<dbReference type="EnsemblMetazoa" id="XM_016987133">
    <property type="protein sequence ID" value="XP_016842622"/>
    <property type="gene ID" value="LOC100120995"/>
</dbReference>
<protein>
    <recommendedName>
        <fullName evidence="4">Salivary secreted peptide</fullName>
    </recommendedName>
</protein>
<feature type="chain" id="PRO_5029661305" description="Salivary secreted peptide" evidence="1">
    <location>
        <begin position="24"/>
        <end position="129"/>
    </location>
</feature>
<keyword evidence="3" id="KW-1185">Reference proteome</keyword>
<reference evidence="2" key="1">
    <citation type="submission" date="2021-01" db="UniProtKB">
        <authorList>
            <consortium name="EnsemblMetazoa"/>
        </authorList>
    </citation>
    <scope>IDENTIFICATION</scope>
</reference>
<proteinExistence type="predicted"/>